<evidence type="ECO:0008006" key="9">
    <source>
        <dbReference type="Google" id="ProtNLM"/>
    </source>
</evidence>
<evidence type="ECO:0000256" key="2">
    <source>
        <dbReference type="ARBA" id="ARBA00022475"/>
    </source>
</evidence>
<feature type="transmembrane region" description="Helical" evidence="6">
    <location>
        <begin position="145"/>
        <end position="165"/>
    </location>
</feature>
<evidence type="ECO:0000256" key="5">
    <source>
        <dbReference type="ARBA" id="ARBA00023136"/>
    </source>
</evidence>
<proteinExistence type="predicted"/>
<accession>A0A220U860</accession>
<keyword evidence="8" id="KW-1185">Reference proteome</keyword>
<feature type="transmembrane region" description="Helical" evidence="6">
    <location>
        <begin position="12"/>
        <end position="31"/>
    </location>
</feature>
<dbReference type="InterPro" id="IPR019108">
    <property type="entry name" value="Caa3_assmbl_CtaG-rel"/>
</dbReference>
<keyword evidence="3 6" id="KW-0812">Transmembrane</keyword>
<dbReference type="AlphaFoldDB" id="A0A220U860"/>
<keyword evidence="4 6" id="KW-1133">Transmembrane helix</keyword>
<name>A0A220U860_9BACI</name>
<reference evidence="7 8" key="1">
    <citation type="submission" date="2017-07" db="EMBL/GenBank/DDBJ databases">
        <title>Virgibacillus sp. LM2416.</title>
        <authorList>
            <person name="Tak E.J."/>
            <person name="Bae J.-W."/>
        </authorList>
    </citation>
    <scope>NUCLEOTIDE SEQUENCE [LARGE SCALE GENOMIC DNA]</scope>
    <source>
        <strain evidence="7 8">LM2416</strain>
    </source>
</reference>
<evidence type="ECO:0000313" key="8">
    <source>
        <dbReference type="Proteomes" id="UP000198312"/>
    </source>
</evidence>
<dbReference type="EMBL" id="CP022315">
    <property type="protein sequence ID" value="ASK64051.1"/>
    <property type="molecule type" value="Genomic_DNA"/>
</dbReference>
<dbReference type="Pfam" id="PF09678">
    <property type="entry name" value="Caa3_CtaG"/>
    <property type="match status" value="1"/>
</dbReference>
<feature type="transmembrane region" description="Helical" evidence="6">
    <location>
        <begin position="43"/>
        <end position="59"/>
    </location>
</feature>
<feature type="transmembrane region" description="Helical" evidence="6">
    <location>
        <begin position="240"/>
        <end position="258"/>
    </location>
</feature>
<organism evidence="7 8">
    <name type="scientific">Virgibacillus phasianinus</name>
    <dbReference type="NCBI Taxonomy" id="2017483"/>
    <lineage>
        <taxon>Bacteria</taxon>
        <taxon>Bacillati</taxon>
        <taxon>Bacillota</taxon>
        <taxon>Bacilli</taxon>
        <taxon>Bacillales</taxon>
        <taxon>Bacillaceae</taxon>
        <taxon>Virgibacillus</taxon>
    </lineage>
</organism>
<keyword evidence="2" id="KW-1003">Cell membrane</keyword>
<dbReference type="RefSeq" id="WP_089063309.1">
    <property type="nucleotide sequence ID" value="NZ_CP022315.1"/>
</dbReference>
<dbReference type="Proteomes" id="UP000198312">
    <property type="component" value="Chromosome"/>
</dbReference>
<evidence type="ECO:0000256" key="4">
    <source>
        <dbReference type="ARBA" id="ARBA00022989"/>
    </source>
</evidence>
<dbReference type="GO" id="GO:0005886">
    <property type="term" value="C:plasma membrane"/>
    <property type="evidence" value="ECO:0007669"/>
    <property type="project" value="UniProtKB-SubCell"/>
</dbReference>
<feature type="transmembrane region" description="Helical" evidence="6">
    <location>
        <begin position="181"/>
        <end position="202"/>
    </location>
</feature>
<sequence>MLFRVLLAGQLTWSIPLLTALVGIAVLYVFLRRRLTTRKRDDLQPLFFFTGLGLLYLMIGSPLSSISHLSFSLHMVQMSMLYFIIPPLILLGIPTNVYTRIITFHWIKKCKNLLFPKIALYTFAILFLIYHLPVTLTIFSQSSLIQNGYLIMLFGLSFGMWWPIVSPEWEQRFNKEQKKRYALLSGMVLMPACLLFIVNALLDGGNNPFVTQITSHLCTPAQSGTFTVLPPPFNTTFDQLLAGIFMLGMHKFGLVLTFKLGNKVIEQPES</sequence>
<gene>
    <name evidence="7" type="ORF">CFK37_18760</name>
</gene>
<feature type="transmembrane region" description="Helical" evidence="6">
    <location>
        <begin position="118"/>
        <end position="139"/>
    </location>
</feature>
<dbReference type="OrthoDB" id="128422at2"/>
<evidence type="ECO:0000256" key="3">
    <source>
        <dbReference type="ARBA" id="ARBA00022692"/>
    </source>
</evidence>
<evidence type="ECO:0000313" key="7">
    <source>
        <dbReference type="EMBL" id="ASK64051.1"/>
    </source>
</evidence>
<feature type="transmembrane region" description="Helical" evidence="6">
    <location>
        <begin position="79"/>
        <end position="98"/>
    </location>
</feature>
<keyword evidence="5 6" id="KW-0472">Membrane</keyword>
<dbReference type="KEGG" id="vil:CFK37_18760"/>
<evidence type="ECO:0000256" key="6">
    <source>
        <dbReference type="SAM" id="Phobius"/>
    </source>
</evidence>
<protein>
    <recommendedName>
        <fullName evidence="9">Cytochrome c oxidase assembly factor CtaG</fullName>
    </recommendedName>
</protein>
<comment type="subcellular location">
    <subcellularLocation>
        <location evidence="1">Cell membrane</location>
        <topology evidence="1">Multi-pass membrane protein</topology>
    </subcellularLocation>
</comment>
<evidence type="ECO:0000256" key="1">
    <source>
        <dbReference type="ARBA" id="ARBA00004651"/>
    </source>
</evidence>